<evidence type="ECO:0000256" key="3">
    <source>
        <dbReference type="ARBA" id="ARBA00011245"/>
    </source>
</evidence>
<comment type="subcellular location">
    <subcellularLocation>
        <location evidence="1 13">Cytoplasm</location>
    </subcellularLocation>
</comment>
<dbReference type="RefSeq" id="WP_072263710.1">
    <property type="nucleotide sequence ID" value="NZ_CZVV01000024.1"/>
</dbReference>
<keyword evidence="7 13" id="KW-0671">Queuosine biosynthesis</keyword>
<evidence type="ECO:0000313" key="15">
    <source>
        <dbReference type="Proteomes" id="UP000243105"/>
    </source>
</evidence>
<evidence type="ECO:0000256" key="10">
    <source>
        <dbReference type="ARBA" id="ARBA00066503"/>
    </source>
</evidence>
<dbReference type="NCBIfam" id="NF001140">
    <property type="entry name" value="PRK00147.1"/>
    <property type="match status" value="1"/>
</dbReference>
<evidence type="ECO:0000256" key="6">
    <source>
        <dbReference type="ARBA" id="ARBA00022691"/>
    </source>
</evidence>
<dbReference type="Pfam" id="PF02547">
    <property type="entry name" value="Queuosine_synth"/>
    <property type="match status" value="1"/>
</dbReference>
<sequence>MKLSDFNYQLPKNLIAKYPVEPRDSAKLLVVDRKTKTFEDKIFTDIVDYLEEGDSLVINKTKVFPARLIGRKEKTGAKIEILLLRELNPEEHLWDVLVEPARKVRIGNKIYFGDNNEVYCEVIDNTTSRGRTLKFHYTGDFFSFIERHEEVPLQPYIKRQPDERDKEWYQTVYAEVVGSVAAPTAGLHFTTRLLKRIEKKGVKIVPIVLHIGIGTFRKVEVEDLSKHRMDSEYFEISPESARMINETIDKKKSVVAVGTSVVRALESSVTADGHVKPYRGWTDKFIYPPYDFKIVNKLITNFHMPESTPLILAAAFAGLDLLMQAYKHAIKSGYRFLSYGDAMLII</sequence>
<dbReference type="EC" id="2.4.99.17" evidence="10 13"/>
<accession>A0A916LJG1</accession>
<evidence type="ECO:0000256" key="12">
    <source>
        <dbReference type="ARBA" id="ARBA00076160"/>
    </source>
</evidence>
<evidence type="ECO:0000256" key="5">
    <source>
        <dbReference type="ARBA" id="ARBA00022679"/>
    </source>
</evidence>
<comment type="subunit">
    <text evidence="3 13">Monomer.</text>
</comment>
<dbReference type="PANTHER" id="PTHR30307">
    <property type="entry name" value="S-ADENOSYLMETHIONINE:TRNA RIBOSYLTRANSFERASE-ISOMERASE"/>
    <property type="match status" value="1"/>
</dbReference>
<evidence type="ECO:0000313" key="14">
    <source>
        <dbReference type="EMBL" id="CUS99257.1"/>
    </source>
</evidence>
<comment type="pathway">
    <text evidence="2 13">tRNA modification; tRNA-queuosine biosynthesis.</text>
</comment>
<dbReference type="EMBL" id="CZVV01000024">
    <property type="protein sequence ID" value="CUS99257.1"/>
    <property type="molecule type" value="Genomic_DNA"/>
</dbReference>
<comment type="caution">
    <text evidence="14">The sequence shown here is derived from an EMBL/GenBank/DDBJ whole genome shotgun (WGS) entry which is preliminary data.</text>
</comment>
<proteinExistence type="inferred from homology"/>
<evidence type="ECO:0000256" key="4">
    <source>
        <dbReference type="ARBA" id="ARBA00022490"/>
    </source>
</evidence>
<gene>
    <name evidence="13" type="primary">queA</name>
    <name evidence="14" type="ORF">JGI25_00546</name>
</gene>
<evidence type="ECO:0000256" key="11">
    <source>
        <dbReference type="ARBA" id="ARBA00069325"/>
    </source>
</evidence>
<dbReference type="InterPro" id="IPR003699">
    <property type="entry name" value="QueA"/>
</dbReference>
<dbReference type="HAMAP" id="MF_00113">
    <property type="entry name" value="QueA"/>
    <property type="match status" value="1"/>
</dbReference>
<dbReference type="InterPro" id="IPR042119">
    <property type="entry name" value="QueA_dom2"/>
</dbReference>
<reference evidence="14 15" key="1">
    <citation type="submission" date="2015-11" db="EMBL/GenBank/DDBJ databases">
        <authorList>
            <person name="Varghese N."/>
        </authorList>
    </citation>
    <scope>NUCLEOTIDE SEQUENCE [LARGE SCALE GENOMIC DNA]</scope>
    <source>
        <strain evidence="14 15">JGI-25</strain>
    </source>
</reference>
<dbReference type="InterPro" id="IPR042118">
    <property type="entry name" value="QueA_dom1"/>
</dbReference>
<dbReference type="GO" id="GO:0005737">
    <property type="term" value="C:cytoplasm"/>
    <property type="evidence" value="ECO:0007669"/>
    <property type="project" value="UniProtKB-SubCell"/>
</dbReference>
<dbReference type="Gene3D" id="3.40.1780.10">
    <property type="entry name" value="QueA-like"/>
    <property type="match status" value="1"/>
</dbReference>
<name>A0A916LJG1_KRYT1</name>
<evidence type="ECO:0000256" key="1">
    <source>
        <dbReference type="ARBA" id="ARBA00004496"/>
    </source>
</evidence>
<dbReference type="Proteomes" id="UP000243105">
    <property type="component" value="Unassembled WGS sequence"/>
</dbReference>
<comment type="catalytic activity">
    <reaction evidence="8 13">
        <text>7-aminomethyl-7-carbaguanosine(34) in tRNA + S-adenosyl-L-methionine = epoxyqueuosine(34) in tRNA + adenine + L-methionine + 2 H(+)</text>
        <dbReference type="Rhea" id="RHEA:32155"/>
        <dbReference type="Rhea" id="RHEA-COMP:10342"/>
        <dbReference type="Rhea" id="RHEA-COMP:18582"/>
        <dbReference type="ChEBI" id="CHEBI:15378"/>
        <dbReference type="ChEBI" id="CHEBI:16708"/>
        <dbReference type="ChEBI" id="CHEBI:57844"/>
        <dbReference type="ChEBI" id="CHEBI:59789"/>
        <dbReference type="ChEBI" id="CHEBI:82833"/>
        <dbReference type="ChEBI" id="CHEBI:194443"/>
        <dbReference type="EC" id="2.4.99.17"/>
    </reaction>
</comment>
<dbReference type="AlphaFoldDB" id="A0A916LJG1"/>
<dbReference type="NCBIfam" id="TIGR00113">
    <property type="entry name" value="queA"/>
    <property type="match status" value="1"/>
</dbReference>
<evidence type="ECO:0000256" key="9">
    <source>
        <dbReference type="ARBA" id="ARBA00061210"/>
    </source>
</evidence>
<keyword evidence="6 13" id="KW-0949">S-adenosyl-L-methionine</keyword>
<organism evidence="14 15">
    <name type="scientific">Kryptobacter tengchongensis</name>
    <dbReference type="NCBI Taxonomy" id="1643429"/>
    <lineage>
        <taxon>Bacteria</taxon>
        <taxon>Pseudomonadati</taxon>
        <taxon>Candidatus Kryptoniota</taxon>
        <taxon>Candidatus Kryptobacter</taxon>
    </lineage>
</organism>
<dbReference type="InterPro" id="IPR036100">
    <property type="entry name" value="QueA_sf"/>
</dbReference>
<comment type="function">
    <text evidence="13">Transfers and isomerizes the ribose moiety from AdoMet to the 7-aminomethyl group of 7-deazaguanine (preQ1-tRNA) to give epoxyqueuosine (oQ-tRNA).</text>
</comment>
<comment type="similarity">
    <text evidence="9 13">Belongs to the QueA family.</text>
</comment>
<evidence type="ECO:0000256" key="8">
    <source>
        <dbReference type="ARBA" id="ARBA00052751"/>
    </source>
</evidence>
<keyword evidence="5 13" id="KW-0808">Transferase</keyword>
<dbReference type="FunFam" id="2.40.10.240:FF:000002">
    <property type="entry name" value="S-adenosylmethionine:tRNA ribosyltransferase-isomerase"/>
    <property type="match status" value="1"/>
</dbReference>
<dbReference type="Gene3D" id="2.40.10.240">
    <property type="entry name" value="QueA-like"/>
    <property type="match status" value="1"/>
</dbReference>
<evidence type="ECO:0000256" key="13">
    <source>
        <dbReference type="HAMAP-Rule" id="MF_00113"/>
    </source>
</evidence>
<dbReference type="GO" id="GO:0008616">
    <property type="term" value="P:tRNA queuosine(34) biosynthetic process"/>
    <property type="evidence" value="ECO:0007669"/>
    <property type="project" value="UniProtKB-UniRule"/>
</dbReference>
<evidence type="ECO:0000256" key="2">
    <source>
        <dbReference type="ARBA" id="ARBA00004691"/>
    </source>
</evidence>
<dbReference type="PANTHER" id="PTHR30307:SF0">
    <property type="entry name" value="S-ADENOSYLMETHIONINE:TRNA RIBOSYLTRANSFERASE-ISOMERASE"/>
    <property type="match status" value="1"/>
</dbReference>
<keyword evidence="4 13" id="KW-0963">Cytoplasm</keyword>
<dbReference type="FunFam" id="3.40.1780.10:FF:000001">
    <property type="entry name" value="S-adenosylmethionine:tRNA ribosyltransferase-isomerase"/>
    <property type="match status" value="1"/>
</dbReference>
<evidence type="ECO:0000256" key="7">
    <source>
        <dbReference type="ARBA" id="ARBA00022785"/>
    </source>
</evidence>
<protein>
    <recommendedName>
        <fullName evidence="11 13">S-adenosylmethionine:tRNA ribosyltransferase-isomerase</fullName>
        <ecNumber evidence="10 13">2.4.99.17</ecNumber>
    </recommendedName>
    <alternativeName>
        <fullName evidence="12 13">Queuosine biosynthesis protein QueA</fullName>
    </alternativeName>
</protein>
<dbReference type="SUPFAM" id="SSF111337">
    <property type="entry name" value="QueA-like"/>
    <property type="match status" value="1"/>
</dbReference>
<dbReference type="GO" id="GO:0051075">
    <property type="term" value="F:S-adenosylmethionine:tRNA ribosyltransferase-isomerase activity"/>
    <property type="evidence" value="ECO:0007669"/>
    <property type="project" value="UniProtKB-EC"/>
</dbReference>